<dbReference type="EMBL" id="GBXI01011604">
    <property type="protein sequence ID" value="JAD02688.1"/>
    <property type="molecule type" value="Transcribed_RNA"/>
</dbReference>
<feature type="domain" description="Reverse transcriptase" evidence="1">
    <location>
        <begin position="46"/>
        <end position="312"/>
    </location>
</feature>
<keyword evidence="2" id="KW-0548">Nucleotidyltransferase</keyword>
<evidence type="ECO:0000259" key="1">
    <source>
        <dbReference type="PROSITE" id="PS50878"/>
    </source>
</evidence>
<dbReference type="PANTHER" id="PTHR36688:SF1">
    <property type="entry name" value="ENDONUCLEASE_EXONUCLEASE_PHOSPHATASE DOMAIN-CONTAINING PROTEIN"/>
    <property type="match status" value="1"/>
</dbReference>
<reference evidence="2" key="2">
    <citation type="journal article" date="2015" name="Gigascience">
        <title>Reconstructing a comprehensive transcriptome assembly of a white-pupal translocated strain of the pest fruit fly Bactrocera cucurbitae.</title>
        <authorList>
            <person name="Sim S.B."/>
            <person name="Calla B."/>
            <person name="Hall B."/>
            <person name="DeRego T."/>
            <person name="Geib S.M."/>
        </authorList>
    </citation>
    <scope>NUCLEOTIDE SEQUENCE</scope>
</reference>
<proteinExistence type="predicted"/>
<dbReference type="CDD" id="cd01650">
    <property type="entry name" value="RT_nLTR_like"/>
    <property type="match status" value="1"/>
</dbReference>
<dbReference type="InterPro" id="IPR052560">
    <property type="entry name" value="RdDP_mobile_element"/>
</dbReference>
<dbReference type="GO" id="GO:0003964">
    <property type="term" value="F:RNA-directed DNA polymerase activity"/>
    <property type="evidence" value="ECO:0007669"/>
    <property type="project" value="UniProtKB-KW"/>
</dbReference>
<dbReference type="InterPro" id="IPR043502">
    <property type="entry name" value="DNA/RNA_pol_sf"/>
</dbReference>
<keyword evidence="2" id="KW-0695">RNA-directed DNA polymerase</keyword>
<accession>A0A0A1WW72</accession>
<dbReference type="Pfam" id="PF00078">
    <property type="entry name" value="RVT_1"/>
    <property type="match status" value="1"/>
</dbReference>
<name>A0A0A1WW72_ZEUCU</name>
<dbReference type="PANTHER" id="PTHR36688">
    <property type="entry name" value="ENDO/EXONUCLEASE/PHOSPHATASE DOMAIN-CONTAINING PROTEIN"/>
    <property type="match status" value="1"/>
</dbReference>
<dbReference type="PROSITE" id="PS50878">
    <property type="entry name" value="RT_POL"/>
    <property type="match status" value="1"/>
</dbReference>
<dbReference type="AlphaFoldDB" id="A0A0A1WW72"/>
<reference evidence="2" key="1">
    <citation type="submission" date="2014-11" db="EMBL/GenBank/DDBJ databases">
        <authorList>
            <person name="Geib S."/>
        </authorList>
    </citation>
    <scope>NUCLEOTIDE SEQUENCE</scope>
</reference>
<dbReference type="InterPro" id="IPR000477">
    <property type="entry name" value="RT_dom"/>
</dbReference>
<dbReference type="SUPFAM" id="SSF56672">
    <property type="entry name" value="DNA/RNA polymerases"/>
    <property type="match status" value="1"/>
</dbReference>
<keyword evidence="2" id="KW-0808">Transferase</keyword>
<evidence type="ECO:0000313" key="2">
    <source>
        <dbReference type="EMBL" id="JAD02688.1"/>
    </source>
</evidence>
<gene>
    <name evidence="2" type="primary">ORF2_1</name>
    <name evidence="2" type="ORF">g.23889</name>
</gene>
<sequence length="459" mass="53031">MFLHTFLRIIKNLKEKKSPGYDLITAEVLKQLPSVGIVKITSIINASFNLKYVPTYWKIAEVIMIQKPGKPGYDVSSYRPISLLPTISKLFEKILIKRLNKIIERKAIIPAHQFGFRANHSTIDQIHRITNTIEKAFEEKKFCSTVFLDVAKAFDKVCHKGLLSKLKLILPKQYYDIIKSYLSDRYFRVKQGDEYSSLKKIKAGVPQGSVLGPLLYILFTHDLPVDYNYTTATFADDTALLAVGSSEHESTNNLQEAVNKVLHWAKKWQIKLNEAKSVHIVFTYNKIQYLPIFIDGVRIPYYNSAKYLGMTLNSKLRWKIHVKNKRKELDMRLKNINWLIGNKSVLSIENKLLIYKQVLRPIWSYGAQLWGCTNANNKKVIQQFQNKILRVIVKAPWYCRCADIERDLNVNSVNAEILKIAATHEARLLMHCNEEVVMLTSRDGPPRRLKRIKPSDLLN</sequence>
<protein>
    <submittedName>
        <fullName evidence="2">Probable RNA-directed DNA polymerase from transposon X-element</fullName>
    </submittedName>
</protein>
<organism evidence="2">
    <name type="scientific">Zeugodacus cucurbitae</name>
    <name type="common">Melon fruit fly</name>
    <name type="synonym">Bactrocera cucurbitae</name>
    <dbReference type="NCBI Taxonomy" id="28588"/>
    <lineage>
        <taxon>Eukaryota</taxon>
        <taxon>Metazoa</taxon>
        <taxon>Ecdysozoa</taxon>
        <taxon>Arthropoda</taxon>
        <taxon>Hexapoda</taxon>
        <taxon>Insecta</taxon>
        <taxon>Pterygota</taxon>
        <taxon>Neoptera</taxon>
        <taxon>Endopterygota</taxon>
        <taxon>Diptera</taxon>
        <taxon>Brachycera</taxon>
        <taxon>Muscomorpha</taxon>
        <taxon>Tephritoidea</taxon>
        <taxon>Tephritidae</taxon>
        <taxon>Zeugodacus</taxon>
        <taxon>Zeugodacus</taxon>
    </lineage>
</organism>